<dbReference type="PANTHER" id="PTHR30055">
    <property type="entry name" value="HTH-TYPE TRANSCRIPTIONAL REGULATOR RUTR"/>
    <property type="match status" value="1"/>
</dbReference>
<evidence type="ECO:0000256" key="1">
    <source>
        <dbReference type="ARBA" id="ARBA00023015"/>
    </source>
</evidence>
<dbReference type="KEGG" id="tcu:Tcur_1086"/>
<dbReference type="Pfam" id="PF00440">
    <property type="entry name" value="TetR_N"/>
    <property type="match status" value="1"/>
</dbReference>
<dbReference type="InterPro" id="IPR009057">
    <property type="entry name" value="Homeodomain-like_sf"/>
</dbReference>
<dbReference type="eggNOG" id="COG1309">
    <property type="taxonomic scope" value="Bacteria"/>
</dbReference>
<evidence type="ECO:0000256" key="2">
    <source>
        <dbReference type="ARBA" id="ARBA00023125"/>
    </source>
</evidence>
<dbReference type="OrthoDB" id="3213419at2"/>
<evidence type="ECO:0000313" key="8">
    <source>
        <dbReference type="Proteomes" id="UP000001918"/>
    </source>
</evidence>
<dbReference type="GO" id="GO:0003700">
    <property type="term" value="F:DNA-binding transcription factor activity"/>
    <property type="evidence" value="ECO:0007669"/>
    <property type="project" value="TreeGrafter"/>
</dbReference>
<feature type="domain" description="HTH tetR-type" evidence="6">
    <location>
        <begin position="50"/>
        <end position="110"/>
    </location>
</feature>
<keyword evidence="3" id="KW-0804">Transcription</keyword>
<dbReference type="Proteomes" id="UP000001918">
    <property type="component" value="Chromosome"/>
</dbReference>
<dbReference type="EMBL" id="CP001738">
    <property type="protein sequence ID" value="ACY96671.1"/>
    <property type="molecule type" value="Genomic_DNA"/>
</dbReference>
<gene>
    <name evidence="7" type="ordered locus">Tcur_1086</name>
</gene>
<sequence>MSSDIQVPPGEAGAGGTASASATSGGGADNAGRVPAQGGETPARGSDRGAATRSALLAAARDVFAECGFAQAAVTDIVARAGASVGSLYHHFNGKADLYLTLWEEFQARQQERTRQAVHAARAAGESDPMRLFIAGANAYLDGCLADRRLSRLFVRGDGPPGFERVMQKRLRKWARRNAALFHAPDGTVDEPLVTVLTGAMAAAVTEIAGEEDEQAARKTASEIMAIIETIRNPRTERS</sequence>
<protein>
    <submittedName>
        <fullName evidence="7">Transcriptional regulator, TetR family</fullName>
    </submittedName>
</protein>
<evidence type="ECO:0000259" key="6">
    <source>
        <dbReference type="PROSITE" id="PS50977"/>
    </source>
</evidence>
<dbReference type="GO" id="GO:0000976">
    <property type="term" value="F:transcription cis-regulatory region binding"/>
    <property type="evidence" value="ECO:0007669"/>
    <property type="project" value="TreeGrafter"/>
</dbReference>
<dbReference type="PROSITE" id="PS50977">
    <property type="entry name" value="HTH_TETR_2"/>
    <property type="match status" value="1"/>
</dbReference>
<dbReference type="InterPro" id="IPR001647">
    <property type="entry name" value="HTH_TetR"/>
</dbReference>
<dbReference type="RefSeq" id="WP_012851455.1">
    <property type="nucleotide sequence ID" value="NC_013510.1"/>
</dbReference>
<dbReference type="STRING" id="471852.Tcur_1086"/>
<evidence type="ECO:0000313" key="7">
    <source>
        <dbReference type="EMBL" id="ACY96671.1"/>
    </source>
</evidence>
<dbReference type="PANTHER" id="PTHR30055:SF234">
    <property type="entry name" value="HTH-TYPE TRANSCRIPTIONAL REGULATOR BETI"/>
    <property type="match status" value="1"/>
</dbReference>
<keyword evidence="8" id="KW-1185">Reference proteome</keyword>
<feature type="region of interest" description="Disordered" evidence="5">
    <location>
        <begin position="1"/>
        <end position="49"/>
    </location>
</feature>
<dbReference type="InterPro" id="IPR050109">
    <property type="entry name" value="HTH-type_TetR-like_transc_reg"/>
</dbReference>
<name>D1A8H6_THECD</name>
<evidence type="ECO:0000256" key="3">
    <source>
        <dbReference type="ARBA" id="ARBA00023163"/>
    </source>
</evidence>
<keyword evidence="1" id="KW-0805">Transcription regulation</keyword>
<dbReference type="HOGENOM" id="CLU_069356_24_1_11"/>
<keyword evidence="2 4" id="KW-0238">DNA-binding</keyword>
<organism evidence="7 8">
    <name type="scientific">Thermomonospora curvata (strain ATCC 19995 / DSM 43183 / JCM 3096 / KCTC 9072 / NBRC 15933 / NCIMB 10081 / Henssen B9)</name>
    <dbReference type="NCBI Taxonomy" id="471852"/>
    <lineage>
        <taxon>Bacteria</taxon>
        <taxon>Bacillati</taxon>
        <taxon>Actinomycetota</taxon>
        <taxon>Actinomycetes</taxon>
        <taxon>Streptosporangiales</taxon>
        <taxon>Thermomonosporaceae</taxon>
        <taxon>Thermomonospora</taxon>
    </lineage>
</organism>
<evidence type="ECO:0000256" key="5">
    <source>
        <dbReference type="SAM" id="MobiDB-lite"/>
    </source>
</evidence>
<feature type="DNA-binding region" description="H-T-H motif" evidence="4">
    <location>
        <begin position="73"/>
        <end position="92"/>
    </location>
</feature>
<proteinExistence type="predicted"/>
<accession>D1A8H6</accession>
<dbReference type="AlphaFoldDB" id="D1A8H6"/>
<dbReference type="SUPFAM" id="SSF46689">
    <property type="entry name" value="Homeodomain-like"/>
    <property type="match status" value="1"/>
</dbReference>
<reference evidence="7 8" key="1">
    <citation type="journal article" date="2011" name="Stand. Genomic Sci.">
        <title>Complete genome sequence of Thermomonospora curvata type strain (B9).</title>
        <authorList>
            <person name="Chertkov O."/>
            <person name="Sikorski J."/>
            <person name="Nolan M."/>
            <person name="Lapidus A."/>
            <person name="Lucas S."/>
            <person name="Del Rio T.G."/>
            <person name="Tice H."/>
            <person name="Cheng J.F."/>
            <person name="Goodwin L."/>
            <person name="Pitluck S."/>
            <person name="Liolios K."/>
            <person name="Ivanova N."/>
            <person name="Mavromatis K."/>
            <person name="Mikhailova N."/>
            <person name="Ovchinnikova G."/>
            <person name="Pati A."/>
            <person name="Chen A."/>
            <person name="Palaniappan K."/>
            <person name="Djao O.D."/>
            <person name="Land M."/>
            <person name="Hauser L."/>
            <person name="Chang Y.J."/>
            <person name="Jeffries C.D."/>
            <person name="Brettin T."/>
            <person name="Han C."/>
            <person name="Detter J.C."/>
            <person name="Rohde M."/>
            <person name="Goker M."/>
            <person name="Woyke T."/>
            <person name="Bristow J."/>
            <person name="Eisen J.A."/>
            <person name="Markowitz V."/>
            <person name="Hugenholtz P."/>
            <person name="Klenk H.P."/>
            <person name="Kyrpides N.C."/>
        </authorList>
    </citation>
    <scope>NUCLEOTIDE SEQUENCE [LARGE SCALE GENOMIC DNA]</scope>
    <source>
        <strain evidence="8">ATCC 19995 / DSM 43183 / JCM 3096 / KCTC 9072 / NBRC 15933 / NCIMB 10081 / Henssen B9</strain>
    </source>
</reference>
<dbReference type="Gene3D" id="1.10.357.10">
    <property type="entry name" value="Tetracycline Repressor, domain 2"/>
    <property type="match status" value="1"/>
</dbReference>
<dbReference type="PRINTS" id="PR00455">
    <property type="entry name" value="HTHTETR"/>
</dbReference>
<evidence type="ECO:0000256" key="4">
    <source>
        <dbReference type="PROSITE-ProRule" id="PRU00335"/>
    </source>
</evidence>